<evidence type="ECO:0000256" key="1">
    <source>
        <dbReference type="SAM" id="MobiDB-lite"/>
    </source>
</evidence>
<protein>
    <submittedName>
        <fullName evidence="2">Uncharacterized protein</fullName>
    </submittedName>
</protein>
<evidence type="ECO:0000313" key="3">
    <source>
        <dbReference type="Proteomes" id="UP000037566"/>
    </source>
</evidence>
<keyword evidence="3" id="KW-1185">Reference proteome</keyword>
<dbReference type="AntiFam" id="ANF00119">
    <property type="entry name" value="Shadow ORF (opposite ftsZ)"/>
</dbReference>
<reference evidence="2" key="1">
    <citation type="submission" date="2015-08" db="EMBL/GenBank/DDBJ databases">
        <title>Draft genome sequence of Komagataeibacter europaeus CECT 8546 a cellulose producer strain from vinegar produced by the traditional method.</title>
        <authorList>
            <person name="Poehlein A."/>
            <person name="Valera M.J."/>
            <person name="Haack F.S."/>
            <person name="Mas A."/>
            <person name="Daniel R."/>
            <person name="Streit W.R."/>
            <person name="Mateo E."/>
        </authorList>
    </citation>
    <scope>NUCLEOTIDE SEQUENCE [LARGE SCALE GENOMIC DNA]</scope>
    <source>
        <strain evidence="2">CECT 8546</strain>
    </source>
</reference>
<name>A0A0M0EEV4_KOMEU</name>
<sequence length="347" mass="37824">MAAGRVVDARRHDGNADAPVQRGIDGGPEDDVGVFRHFFTDAVRGLVHFEQGQVLAAGDVDQQALRAGHRGIFQQRVGNGVLGRGDGAVFALGLTRAHHRLAHFRHDGADIGKVEVDQTWRHHQVGDATHAHVQDVVRHLERIFPARALIGQTEQVLVGNDDQGVDELLQFGNARFRRFRAAVPFERERLGHHAHGQDAAFARHAGNDGRGPRAGSAAHARGDEDHVRAIKMTREFVARFFRGGAADLGLRTRAQPLRQVGAKLDAAVGAAVGKLLGIGVGDDEFHALQLRMDHVVHRIRTTAANPDHCDAGREIGMILLRDGQVEGHAWLPMDWGRRAGILTAKVQ</sequence>
<organism evidence="2 3">
    <name type="scientific">Komagataeibacter europaeus</name>
    <name type="common">Gluconacetobacter europaeus</name>
    <dbReference type="NCBI Taxonomy" id="33995"/>
    <lineage>
        <taxon>Bacteria</taxon>
        <taxon>Pseudomonadati</taxon>
        <taxon>Pseudomonadota</taxon>
        <taxon>Alphaproteobacteria</taxon>
        <taxon>Acetobacterales</taxon>
        <taxon>Acetobacteraceae</taxon>
        <taxon>Komagataeibacter</taxon>
    </lineage>
</organism>
<proteinExistence type="predicted"/>
<comment type="caution">
    <text evidence="2">The sequence shown here is derived from an EMBL/GenBank/DDBJ whole genome shotgun (WGS) entry which is preliminary data.</text>
</comment>
<gene>
    <name evidence="2" type="ORF">KOEU_27700</name>
</gene>
<dbReference type="Proteomes" id="UP000037566">
    <property type="component" value="Unassembled WGS sequence"/>
</dbReference>
<accession>A0A0M0EEV4</accession>
<evidence type="ECO:0000313" key="2">
    <source>
        <dbReference type="EMBL" id="KON63770.1"/>
    </source>
</evidence>
<feature type="region of interest" description="Disordered" evidence="1">
    <location>
        <begin position="1"/>
        <end position="26"/>
    </location>
</feature>
<dbReference type="AlphaFoldDB" id="A0A0M0EEV4"/>
<dbReference type="EMBL" id="LHUQ01000021">
    <property type="protein sequence ID" value="KON63770.1"/>
    <property type="molecule type" value="Genomic_DNA"/>
</dbReference>
<feature type="region of interest" description="Disordered" evidence="1">
    <location>
        <begin position="203"/>
        <end position="222"/>
    </location>
</feature>